<comment type="pathway">
    <text evidence="2">Lipid metabolism.</text>
</comment>
<dbReference type="AlphaFoldDB" id="A0A835MGG0"/>
<feature type="non-terminal residue" evidence="15">
    <location>
        <position position="426"/>
    </location>
</feature>
<evidence type="ECO:0000256" key="6">
    <source>
        <dbReference type="ARBA" id="ARBA00022692"/>
    </source>
</evidence>
<keyword evidence="4" id="KW-0444">Lipid biosynthesis</keyword>
<evidence type="ECO:0000256" key="8">
    <source>
        <dbReference type="ARBA" id="ARBA00023098"/>
    </source>
</evidence>
<dbReference type="Pfam" id="PF01553">
    <property type="entry name" value="Acyltransferase"/>
    <property type="match status" value="1"/>
</dbReference>
<dbReference type="CDD" id="cd07991">
    <property type="entry name" value="LPLAT_LPCAT1-like"/>
    <property type="match status" value="1"/>
</dbReference>
<evidence type="ECO:0000256" key="13">
    <source>
        <dbReference type="SAM" id="Phobius"/>
    </source>
</evidence>
<name>A0A835MGG0_9MAGN</name>
<evidence type="ECO:0000256" key="4">
    <source>
        <dbReference type="ARBA" id="ARBA00022516"/>
    </source>
</evidence>
<evidence type="ECO:0000256" key="11">
    <source>
        <dbReference type="ARBA" id="ARBA00023264"/>
    </source>
</evidence>
<evidence type="ECO:0000259" key="14">
    <source>
        <dbReference type="SMART" id="SM00563"/>
    </source>
</evidence>
<dbReference type="GO" id="GO:0004366">
    <property type="term" value="F:glycerol-3-phosphate O-acyltransferase activity"/>
    <property type="evidence" value="ECO:0007669"/>
    <property type="project" value="TreeGrafter"/>
</dbReference>
<comment type="subcellular location">
    <subcellularLocation>
        <location evidence="1">Membrane</location>
    </subcellularLocation>
</comment>
<dbReference type="SUPFAM" id="SSF69593">
    <property type="entry name" value="Glycerol-3-phosphate (1)-acyltransferase"/>
    <property type="match status" value="1"/>
</dbReference>
<evidence type="ECO:0000256" key="2">
    <source>
        <dbReference type="ARBA" id="ARBA00005189"/>
    </source>
</evidence>
<dbReference type="GO" id="GO:0019432">
    <property type="term" value="P:triglyceride biosynthetic process"/>
    <property type="evidence" value="ECO:0007669"/>
    <property type="project" value="TreeGrafter"/>
</dbReference>
<evidence type="ECO:0000256" key="7">
    <source>
        <dbReference type="ARBA" id="ARBA00022989"/>
    </source>
</evidence>
<keyword evidence="6 13" id="KW-0812">Transmembrane</keyword>
<dbReference type="EMBL" id="JADFTS010000001">
    <property type="protein sequence ID" value="KAF9626244.1"/>
    <property type="molecule type" value="Genomic_DNA"/>
</dbReference>
<dbReference type="PANTHER" id="PTHR23063:SF2">
    <property type="entry name" value="GLYCEROL-3-PHOSPHATE ACYLTRANSFERASE 4, ISOFORM D-RELATED"/>
    <property type="match status" value="1"/>
</dbReference>
<accession>A0A835MGG0</accession>
<keyword evidence="12" id="KW-0012">Acyltransferase</keyword>
<comment type="caution">
    <text evidence="15">The sequence shown here is derived from an EMBL/GenBank/DDBJ whole genome shotgun (WGS) entry which is preliminary data.</text>
</comment>
<evidence type="ECO:0000256" key="10">
    <source>
        <dbReference type="ARBA" id="ARBA00023209"/>
    </source>
</evidence>
<dbReference type="PANTHER" id="PTHR23063">
    <property type="entry name" value="PHOSPHOLIPID ACYLTRANSFERASE"/>
    <property type="match status" value="1"/>
</dbReference>
<feature type="transmembrane region" description="Helical" evidence="13">
    <location>
        <begin position="122"/>
        <end position="141"/>
    </location>
</feature>
<feature type="domain" description="Phospholipid/glycerol acyltransferase" evidence="14">
    <location>
        <begin position="216"/>
        <end position="327"/>
    </location>
</feature>
<keyword evidence="8" id="KW-0443">Lipid metabolism</keyword>
<protein>
    <recommendedName>
        <fullName evidence="14">Phospholipid/glycerol acyltransferase domain-containing protein</fullName>
    </recommendedName>
</protein>
<feature type="transmembrane region" description="Helical" evidence="13">
    <location>
        <begin position="185"/>
        <end position="205"/>
    </location>
</feature>
<feature type="transmembrane region" description="Helical" evidence="13">
    <location>
        <begin position="76"/>
        <end position="96"/>
    </location>
</feature>
<feature type="transmembrane region" description="Helical" evidence="13">
    <location>
        <begin position="147"/>
        <end position="173"/>
    </location>
</feature>
<dbReference type="GO" id="GO:0005783">
    <property type="term" value="C:endoplasmic reticulum"/>
    <property type="evidence" value="ECO:0007669"/>
    <property type="project" value="TreeGrafter"/>
</dbReference>
<keyword evidence="11" id="KW-1208">Phospholipid metabolism</keyword>
<evidence type="ECO:0000313" key="16">
    <source>
        <dbReference type="Proteomes" id="UP000631114"/>
    </source>
</evidence>
<keyword evidence="10" id="KW-0594">Phospholipid biosynthesis</keyword>
<keyword evidence="16" id="KW-1185">Reference proteome</keyword>
<reference evidence="15 16" key="1">
    <citation type="submission" date="2020-10" db="EMBL/GenBank/DDBJ databases">
        <title>The Coptis chinensis genome and diversification of protoberbering-type alkaloids.</title>
        <authorList>
            <person name="Wang B."/>
            <person name="Shu S."/>
            <person name="Song C."/>
            <person name="Liu Y."/>
        </authorList>
    </citation>
    <scope>NUCLEOTIDE SEQUENCE [LARGE SCALE GENOMIC DNA]</scope>
    <source>
        <strain evidence="15">HL-2020</strain>
        <tissue evidence="15">Leaf</tissue>
    </source>
</reference>
<evidence type="ECO:0000256" key="5">
    <source>
        <dbReference type="ARBA" id="ARBA00022679"/>
    </source>
</evidence>
<evidence type="ECO:0000256" key="3">
    <source>
        <dbReference type="ARBA" id="ARBA00008655"/>
    </source>
</evidence>
<dbReference type="SMART" id="SM00563">
    <property type="entry name" value="PlsC"/>
    <property type="match status" value="1"/>
</dbReference>
<dbReference type="OrthoDB" id="10051137at2759"/>
<keyword evidence="9 13" id="KW-0472">Membrane</keyword>
<keyword evidence="7 13" id="KW-1133">Transmembrane helix</keyword>
<evidence type="ECO:0000256" key="12">
    <source>
        <dbReference type="ARBA" id="ARBA00023315"/>
    </source>
</evidence>
<evidence type="ECO:0000313" key="15">
    <source>
        <dbReference type="EMBL" id="KAF9626244.1"/>
    </source>
</evidence>
<gene>
    <name evidence="15" type="ORF">IFM89_031371</name>
</gene>
<evidence type="ECO:0000256" key="9">
    <source>
        <dbReference type="ARBA" id="ARBA00023136"/>
    </source>
</evidence>
<dbReference type="InterPro" id="IPR045252">
    <property type="entry name" value="LPCAT1-like"/>
</dbReference>
<dbReference type="Proteomes" id="UP000631114">
    <property type="component" value="Unassembled WGS sequence"/>
</dbReference>
<proteinExistence type="inferred from homology"/>
<sequence length="426" mass="49076">IKLTSDQENNIENMDLLDQPNIEEYLATDSIHRTHQKLFLRDLLDISPALTEAAGAIIDDSFTRCFKSNPPERWNWNVYLFPLWCFGVVVRYVILFPARSERCNLKLLVGEGCMLETVSRKLWRAWFGGCVHGLVIFSLFSTDESSLIAVGLLVLIIGWIVFFVFFILVQFLLKGNDKWRRKLERYLGELICSFFVASWTGVVKYHGPRPSMRPKQVFVANHTSMIDFIVLEQMTAFAVIMQKHPGLVGLLQNIILESVGGFWFNRSDAMDRENLARKLREHIQGADNNPLLIFPEGTCVNNHYTVMFKKGAFELGCPVCPIAIKYNKIFVDAFWNSRQQSFAKHLLRLMTSWAVVCDVWYLEPQNLTPGETPIEFAERVRGLISARAGLKMVPWDGYLKHSRPSPKHTEQKQQIFAELVLRRLED</sequence>
<dbReference type="InterPro" id="IPR002123">
    <property type="entry name" value="Plipid/glycerol_acylTrfase"/>
</dbReference>
<organism evidence="15 16">
    <name type="scientific">Coptis chinensis</name>
    <dbReference type="NCBI Taxonomy" id="261450"/>
    <lineage>
        <taxon>Eukaryota</taxon>
        <taxon>Viridiplantae</taxon>
        <taxon>Streptophyta</taxon>
        <taxon>Embryophyta</taxon>
        <taxon>Tracheophyta</taxon>
        <taxon>Spermatophyta</taxon>
        <taxon>Magnoliopsida</taxon>
        <taxon>Ranunculales</taxon>
        <taxon>Ranunculaceae</taxon>
        <taxon>Coptidoideae</taxon>
        <taxon>Coptis</taxon>
    </lineage>
</organism>
<keyword evidence="5" id="KW-0808">Transferase</keyword>
<dbReference type="GO" id="GO:0016020">
    <property type="term" value="C:membrane"/>
    <property type="evidence" value="ECO:0007669"/>
    <property type="project" value="UniProtKB-SubCell"/>
</dbReference>
<dbReference type="GO" id="GO:0008654">
    <property type="term" value="P:phospholipid biosynthetic process"/>
    <property type="evidence" value="ECO:0007669"/>
    <property type="project" value="UniProtKB-KW"/>
</dbReference>
<evidence type="ECO:0000256" key="1">
    <source>
        <dbReference type="ARBA" id="ARBA00004370"/>
    </source>
</evidence>
<comment type="similarity">
    <text evidence="3">Belongs to the 1-acyl-sn-glycerol-3-phosphate acyltransferase family.</text>
</comment>